<evidence type="ECO:0000313" key="1">
    <source>
        <dbReference type="EMBL" id="DAF91311.1"/>
    </source>
</evidence>
<sequence length="48" mass="5421">MSRRSVWRGCHEPLCRPVLWRSVSAAGCGTLRHCLLQRPVCQGEKSGR</sequence>
<protein>
    <submittedName>
        <fullName evidence="1">Condensin II complex subunit</fullName>
    </submittedName>
</protein>
<reference evidence="1" key="1">
    <citation type="journal article" date="2021" name="Proc. Natl. Acad. Sci. U.S.A.">
        <title>A Catalog of Tens of Thousands of Viruses from Human Metagenomes Reveals Hidden Associations with Chronic Diseases.</title>
        <authorList>
            <person name="Tisza M.J."/>
            <person name="Buck C.B."/>
        </authorList>
    </citation>
    <scope>NUCLEOTIDE SEQUENCE</scope>
    <source>
        <strain evidence="1">CtIlt3</strain>
    </source>
</reference>
<proteinExistence type="predicted"/>
<dbReference type="EMBL" id="BK016049">
    <property type="protein sequence ID" value="DAF91311.1"/>
    <property type="molecule type" value="Genomic_DNA"/>
</dbReference>
<accession>A0A8S5U9Z5</accession>
<organism evidence="1">
    <name type="scientific">Podoviridae sp. ctIlt3</name>
    <dbReference type="NCBI Taxonomy" id="2825239"/>
    <lineage>
        <taxon>Viruses</taxon>
        <taxon>Duplodnaviria</taxon>
        <taxon>Heunggongvirae</taxon>
        <taxon>Uroviricota</taxon>
        <taxon>Caudoviricetes</taxon>
    </lineage>
</organism>
<name>A0A8S5U9Z5_9CAUD</name>